<name>A0A7M2WYZ7_9BACT</name>
<dbReference type="Gene3D" id="3.40.30.10">
    <property type="entry name" value="Glutaredoxin"/>
    <property type="match status" value="1"/>
</dbReference>
<organism evidence="1 2">
    <name type="scientific">Humisphaera borealis</name>
    <dbReference type="NCBI Taxonomy" id="2807512"/>
    <lineage>
        <taxon>Bacteria</taxon>
        <taxon>Pseudomonadati</taxon>
        <taxon>Planctomycetota</taxon>
        <taxon>Phycisphaerae</taxon>
        <taxon>Tepidisphaerales</taxon>
        <taxon>Tepidisphaeraceae</taxon>
        <taxon>Humisphaera</taxon>
    </lineage>
</organism>
<dbReference type="AlphaFoldDB" id="A0A7M2WYZ7"/>
<protein>
    <submittedName>
        <fullName evidence="1">DUF899 domain-containing protein</fullName>
    </submittedName>
</protein>
<dbReference type="EMBL" id="CP063458">
    <property type="protein sequence ID" value="QOV90071.1"/>
    <property type="molecule type" value="Genomic_DNA"/>
</dbReference>
<dbReference type="KEGG" id="hbs:IPV69_01475"/>
<dbReference type="SUPFAM" id="SSF52833">
    <property type="entry name" value="Thioredoxin-like"/>
    <property type="match status" value="1"/>
</dbReference>
<evidence type="ECO:0000313" key="1">
    <source>
        <dbReference type="EMBL" id="QOV90071.1"/>
    </source>
</evidence>
<dbReference type="InterPro" id="IPR036249">
    <property type="entry name" value="Thioredoxin-like_sf"/>
</dbReference>
<dbReference type="Proteomes" id="UP000593765">
    <property type="component" value="Chromosome"/>
</dbReference>
<reference evidence="1 2" key="1">
    <citation type="submission" date="2020-10" db="EMBL/GenBank/DDBJ databases">
        <title>Wide distribution of Phycisphaera-like planctomycetes from WD2101 soil group in peatlands and genome analysis of the first cultivated representative.</title>
        <authorList>
            <person name="Dedysh S.N."/>
            <person name="Beletsky A.V."/>
            <person name="Ivanova A."/>
            <person name="Kulichevskaya I.S."/>
            <person name="Suzina N.E."/>
            <person name="Philippov D.A."/>
            <person name="Rakitin A.L."/>
            <person name="Mardanov A.V."/>
            <person name="Ravin N.V."/>
        </authorList>
    </citation>
    <scope>NUCLEOTIDE SEQUENCE [LARGE SCALE GENOMIC DNA]</scope>
    <source>
        <strain evidence="1 2">M1803</strain>
    </source>
</reference>
<evidence type="ECO:0000313" key="2">
    <source>
        <dbReference type="Proteomes" id="UP000593765"/>
    </source>
</evidence>
<dbReference type="Pfam" id="PF05988">
    <property type="entry name" value="DUF899"/>
    <property type="match status" value="1"/>
</dbReference>
<keyword evidence="2" id="KW-1185">Reference proteome</keyword>
<sequence>MTTRPIVSKSQWTEARIALLAKEKELTRQRDELARQRRELPWVKVDQNYVFDGPDGKVALGHLFGDRSQLIVYHFMFGPDWAEGCPSCSYVCDHLDGTLSHLAARDVSLVAVSRAPVSKIAAFKKRMGWRFPWVSSHDNAFNYDFHVSFTPEERAKGGVYYNYGTAPFPSEEAPGASVFYKDPGTGEIFHTYSAFSRGLDALLGTYVLLDLTPKGRDEDHLPFSMQWVRHHDRYETRAAFADADKPYWPKVELTLAGTAMSVAAGSGLDCGPSCGCGSEKRK</sequence>
<accession>A0A7M2WYZ7</accession>
<dbReference type="RefSeq" id="WP_206293142.1">
    <property type="nucleotide sequence ID" value="NZ_CP063458.1"/>
</dbReference>
<proteinExistence type="predicted"/>
<gene>
    <name evidence="1" type="ORF">IPV69_01475</name>
</gene>
<dbReference type="InterPro" id="IPR010296">
    <property type="entry name" value="DUF899_thioredox"/>
</dbReference>